<dbReference type="EMBL" id="AM482906">
    <property type="protein sequence ID" value="CAN77613.1"/>
    <property type="molecule type" value="Genomic_DNA"/>
</dbReference>
<keyword evidence="6" id="KW-0732">Signal</keyword>
<evidence type="ECO:0000256" key="3">
    <source>
        <dbReference type="ARBA" id="ARBA00023211"/>
    </source>
</evidence>
<reference evidence="7" key="1">
    <citation type="journal article" date="2007" name="PLoS ONE">
        <title>The first genome sequence of an elite grapevine cultivar (Pinot noir Vitis vinifera L.): coping with a highly heterozygous genome.</title>
        <authorList>
            <person name="Velasco R."/>
            <person name="Zharkikh A."/>
            <person name="Troggio M."/>
            <person name="Cartwright D.A."/>
            <person name="Cestaro A."/>
            <person name="Pruss D."/>
            <person name="Pindo M."/>
            <person name="FitzGerald L.M."/>
            <person name="Vezzulli S."/>
            <person name="Reid J."/>
            <person name="Malacarne G."/>
            <person name="Iliev D."/>
            <person name="Coppola G."/>
            <person name="Wardell B."/>
            <person name="Micheletti D."/>
            <person name="Macalma T."/>
            <person name="Facci M."/>
            <person name="Mitchell J.T."/>
            <person name="Perazzolli M."/>
            <person name="Eldredge G."/>
            <person name="Gatto P."/>
            <person name="Oyzerski R."/>
            <person name="Moretto M."/>
            <person name="Gutin N."/>
            <person name="Stefanini M."/>
            <person name="Chen Y."/>
            <person name="Segala C."/>
            <person name="Davenport C."/>
            <person name="Dematte L."/>
            <person name="Mraz A."/>
            <person name="Battilana J."/>
            <person name="Stormo K."/>
            <person name="Costa F."/>
            <person name="Tao Q."/>
            <person name="Si-Ammour A."/>
            <person name="Harkins T."/>
            <person name="Lackey A."/>
            <person name="Perbost C."/>
            <person name="Taillon B."/>
            <person name="Stella A."/>
            <person name="Solovyev V."/>
            <person name="Fawcett J.A."/>
            <person name="Sterck L."/>
            <person name="Vandepoele K."/>
            <person name="Grando S.M."/>
            <person name="Toppo S."/>
            <person name="Moser C."/>
            <person name="Lanchbury J."/>
            <person name="Bogden R."/>
            <person name="Skolnick M."/>
            <person name="Sgaramella V."/>
            <person name="Bhatnagar S.K."/>
            <person name="Fontana P."/>
            <person name="Gutin A."/>
            <person name="Van de Peer Y."/>
            <person name="Salamini F."/>
            <person name="Viola R."/>
        </authorList>
    </citation>
    <scope>NUCLEOTIDE SEQUENCE</scope>
</reference>
<dbReference type="Pfam" id="PF01501">
    <property type="entry name" value="Glyco_transf_8"/>
    <property type="match status" value="1"/>
</dbReference>
<dbReference type="FunFam" id="3.90.550.10:FF:000067">
    <property type="entry name" value="Hexosyltransferase"/>
    <property type="match status" value="1"/>
</dbReference>
<feature type="transmembrane region" description="Helical" evidence="5">
    <location>
        <begin position="426"/>
        <end position="457"/>
    </location>
</feature>
<evidence type="ECO:0000313" key="7">
    <source>
        <dbReference type="EMBL" id="CAN77613.1"/>
    </source>
</evidence>
<name>A5C5C7_VITVI</name>
<evidence type="ECO:0000256" key="6">
    <source>
        <dbReference type="SAM" id="SignalP"/>
    </source>
</evidence>
<dbReference type="Gene3D" id="3.90.550.10">
    <property type="entry name" value="Spore Coat Polysaccharide Biosynthesis Protein SpsA, Chain A"/>
    <property type="match status" value="1"/>
</dbReference>
<keyword evidence="5" id="KW-1133">Transmembrane helix</keyword>
<organism evidence="7">
    <name type="scientific">Vitis vinifera</name>
    <name type="common">Grape</name>
    <dbReference type="NCBI Taxonomy" id="29760"/>
    <lineage>
        <taxon>Eukaryota</taxon>
        <taxon>Viridiplantae</taxon>
        <taxon>Streptophyta</taxon>
        <taxon>Embryophyta</taxon>
        <taxon>Tracheophyta</taxon>
        <taxon>Spermatophyta</taxon>
        <taxon>Magnoliopsida</taxon>
        <taxon>eudicotyledons</taxon>
        <taxon>Gunneridae</taxon>
        <taxon>Pentapetalae</taxon>
        <taxon>rosids</taxon>
        <taxon>Vitales</taxon>
        <taxon>Vitaceae</taxon>
        <taxon>Viteae</taxon>
        <taxon>Vitis</taxon>
    </lineage>
</organism>
<evidence type="ECO:0000256" key="1">
    <source>
        <dbReference type="ARBA" id="ARBA00022676"/>
    </source>
</evidence>
<evidence type="ECO:0000256" key="2">
    <source>
        <dbReference type="ARBA" id="ARBA00022679"/>
    </source>
</evidence>
<evidence type="ECO:0000256" key="4">
    <source>
        <dbReference type="RuleBase" id="RU362027"/>
    </source>
</evidence>
<proteinExistence type="inferred from homology"/>
<feature type="transmembrane region" description="Helical" evidence="5">
    <location>
        <begin position="294"/>
        <end position="316"/>
    </location>
</feature>
<sequence>MKSRLFNFWFLLILLAWIRSPSPVRASGSEAYVTLLYGDEFLLGVRVLGKSIRDTGSTKDMVVLVSDGVSDYAKKLLQADGWIVELISLLANPNQVRPKRFWGVYTKLKIFNMTNYKKVVYLDADTIVVKSIEDLFKCGKFCANLKHSERLNSGVMVVEPSETVFNDMMSKVKTLPSYTGGDQGFLNSYYTGFASAHVFDPDLSPEERNARPVPKMERLSTLYNADVGLYMLANKWMVDEEKLRVIHYTLGPLKPWDWWTSWLLKPVDVWQNVREQLEGSLPGTEGGRNPNDTILVKFLFLIPLLALLFCYYRSFLQFSNGAQSKVPVYLGGISVVICFMVAVVSLALALSVVPRQVMPWTGLLLMYEWAFTSFFLLFGGYLHLIYQWGKMTASQAGSFASRPVSADYDSGKGHQRQVSSCDAATWYYGLGMAFLAVAAPSLPCVFGVTALFLRFIIGKVRGGLYRLGLIAVGALILASFMTYAAEHLAIRSFVKGLEDRDTPRSRSTSIVVKDFNMGAQLIKGRSKDDVYEWLGYSTTQVSNLQGHVSTKSTFQEGITLGHPFRKILHDLVSHKSIEVSSPSYTLY</sequence>
<dbReference type="EC" id="2.4.1.-" evidence="4"/>
<keyword evidence="2" id="KW-0808">Transferase</keyword>
<accession>A5C5C7</accession>
<dbReference type="PANTHER" id="PTHR11183">
    <property type="entry name" value="GLYCOGENIN SUBFAMILY MEMBER"/>
    <property type="match status" value="1"/>
</dbReference>
<dbReference type="CDD" id="cd02537">
    <property type="entry name" value="GT8_Glycogenin"/>
    <property type="match status" value="1"/>
</dbReference>
<dbReference type="SUPFAM" id="SSF53448">
    <property type="entry name" value="Nucleotide-diphospho-sugar transferases"/>
    <property type="match status" value="1"/>
</dbReference>
<dbReference type="GO" id="GO:0016757">
    <property type="term" value="F:glycosyltransferase activity"/>
    <property type="evidence" value="ECO:0007669"/>
    <property type="project" value="UniProtKB-KW"/>
</dbReference>
<dbReference type="AlphaFoldDB" id="A5C5C7"/>
<dbReference type="InterPro" id="IPR029044">
    <property type="entry name" value="Nucleotide-diphossugar_trans"/>
</dbReference>
<dbReference type="InterPro" id="IPR002495">
    <property type="entry name" value="Glyco_trans_8"/>
</dbReference>
<feature type="transmembrane region" description="Helical" evidence="5">
    <location>
        <begin position="328"/>
        <end position="352"/>
    </location>
</feature>
<keyword evidence="5" id="KW-0472">Membrane</keyword>
<keyword evidence="5" id="KW-0812">Transmembrane</keyword>
<evidence type="ECO:0000256" key="5">
    <source>
        <dbReference type="SAM" id="Phobius"/>
    </source>
</evidence>
<feature type="transmembrane region" description="Helical" evidence="5">
    <location>
        <begin position="463"/>
        <end position="485"/>
    </location>
</feature>
<protein>
    <recommendedName>
        <fullName evidence="4">Hexosyltransferase</fullName>
        <ecNumber evidence="4">2.4.1.-</ecNumber>
    </recommendedName>
</protein>
<feature type="transmembrane region" description="Helical" evidence="5">
    <location>
        <begin position="364"/>
        <end position="386"/>
    </location>
</feature>
<feature type="chain" id="PRO_5002678621" description="Hexosyltransferase" evidence="6">
    <location>
        <begin position="27"/>
        <end position="587"/>
    </location>
</feature>
<keyword evidence="3" id="KW-0464">Manganese</keyword>
<dbReference type="CAZy" id="GT8">
    <property type="family name" value="Glycosyltransferase Family 8"/>
</dbReference>
<gene>
    <name evidence="7" type="ORF">VITISV_036932</name>
</gene>
<comment type="similarity">
    <text evidence="4">Belongs to the glycosyltransferase 8 family.</text>
</comment>
<keyword evidence="1" id="KW-0328">Glycosyltransferase</keyword>
<dbReference type="InterPro" id="IPR050587">
    <property type="entry name" value="GNT1/Glycosyltrans_8"/>
</dbReference>
<dbReference type="ExpressionAtlas" id="A5C5C7">
    <property type="expression patterns" value="baseline and differential"/>
</dbReference>
<feature type="signal peptide" evidence="6">
    <location>
        <begin position="1"/>
        <end position="26"/>
    </location>
</feature>